<reference evidence="2" key="1">
    <citation type="journal article" date="2023" name="bioRxiv">
        <title>Scaffold-level genome assemblies of two parasitoid biocontrol wasps reveal the parthenogenesis mechanism and an associated novel virus.</title>
        <authorList>
            <person name="Inwood S."/>
            <person name="Skelly J."/>
            <person name="Guhlin J."/>
            <person name="Harrop T."/>
            <person name="Goldson S."/>
            <person name="Dearden P."/>
        </authorList>
    </citation>
    <scope>NUCLEOTIDE SEQUENCE</scope>
    <source>
        <strain evidence="2">Lincoln</strain>
        <tissue evidence="2">Whole body</tissue>
    </source>
</reference>
<evidence type="ECO:0000256" key="1">
    <source>
        <dbReference type="ARBA" id="ARBA00004123"/>
    </source>
</evidence>
<keyword evidence="3" id="KW-1185">Reference proteome</keyword>
<comment type="caution">
    <text evidence="2">The sequence shown here is derived from an EMBL/GenBank/DDBJ whole genome shotgun (WGS) entry which is preliminary data.</text>
</comment>
<name>A0AA39G399_MICHY</name>
<evidence type="ECO:0000313" key="2">
    <source>
        <dbReference type="EMBL" id="KAK0180735.1"/>
    </source>
</evidence>
<dbReference type="InterPro" id="IPR001005">
    <property type="entry name" value="SANT/Myb"/>
</dbReference>
<dbReference type="Proteomes" id="UP001168972">
    <property type="component" value="Unassembled WGS sequence"/>
</dbReference>
<organism evidence="2 3">
    <name type="scientific">Microctonus hyperodae</name>
    <name type="common">Parasitoid wasp</name>
    <dbReference type="NCBI Taxonomy" id="165561"/>
    <lineage>
        <taxon>Eukaryota</taxon>
        <taxon>Metazoa</taxon>
        <taxon>Ecdysozoa</taxon>
        <taxon>Arthropoda</taxon>
        <taxon>Hexapoda</taxon>
        <taxon>Insecta</taxon>
        <taxon>Pterygota</taxon>
        <taxon>Neoptera</taxon>
        <taxon>Endopterygota</taxon>
        <taxon>Hymenoptera</taxon>
        <taxon>Apocrita</taxon>
        <taxon>Ichneumonoidea</taxon>
        <taxon>Braconidae</taxon>
        <taxon>Euphorinae</taxon>
        <taxon>Microctonus</taxon>
    </lineage>
</organism>
<accession>A0AA39G399</accession>
<protein>
    <recommendedName>
        <fullName evidence="4">Myb-like domain-containing protein</fullName>
    </recommendedName>
</protein>
<reference evidence="2" key="2">
    <citation type="submission" date="2023-03" db="EMBL/GenBank/DDBJ databases">
        <authorList>
            <person name="Inwood S.N."/>
            <person name="Skelly J.G."/>
            <person name="Guhlin J."/>
            <person name="Harrop T.W.R."/>
            <person name="Goldson S.G."/>
            <person name="Dearden P.K."/>
        </authorList>
    </citation>
    <scope>NUCLEOTIDE SEQUENCE</scope>
    <source>
        <strain evidence="2">Lincoln</strain>
        <tissue evidence="2">Whole body</tissue>
    </source>
</reference>
<dbReference type="InterPro" id="IPR009057">
    <property type="entry name" value="Homeodomain-like_sf"/>
</dbReference>
<evidence type="ECO:0008006" key="4">
    <source>
        <dbReference type="Google" id="ProtNLM"/>
    </source>
</evidence>
<gene>
    <name evidence="2" type="ORF">PV327_003089</name>
</gene>
<dbReference type="Gene3D" id="1.10.10.60">
    <property type="entry name" value="Homeodomain-like"/>
    <property type="match status" value="1"/>
</dbReference>
<sequence length="190" mass="21993">MNLPFKRSKESIEFNNFSNLRNIAWTEKEKKTLLAALKKFGYTDIQNISNELPSKSKSALRIMINKLRLAAKKCTSRRESQIDLWLESGLFDEDDTVIPQILKFISIFENHPSFNENPGCNFKVIYDILSQATRGVLPDDTSQLECEIISYILNEITHGVWPVHENDICEFVDNLEKSKAKYCYPPKKRS</sequence>
<dbReference type="SUPFAM" id="SSF46689">
    <property type="entry name" value="Homeodomain-like"/>
    <property type="match status" value="1"/>
</dbReference>
<dbReference type="EMBL" id="JAQQBR010000002">
    <property type="protein sequence ID" value="KAK0180735.1"/>
    <property type="molecule type" value="Genomic_DNA"/>
</dbReference>
<dbReference type="GO" id="GO:0005634">
    <property type="term" value="C:nucleus"/>
    <property type="evidence" value="ECO:0007669"/>
    <property type="project" value="UniProtKB-SubCell"/>
</dbReference>
<comment type="subcellular location">
    <subcellularLocation>
        <location evidence="1">Nucleus</location>
    </subcellularLocation>
</comment>
<dbReference type="AlphaFoldDB" id="A0AA39G399"/>
<dbReference type="CDD" id="cd00167">
    <property type="entry name" value="SANT"/>
    <property type="match status" value="1"/>
</dbReference>
<proteinExistence type="predicted"/>
<evidence type="ECO:0000313" key="3">
    <source>
        <dbReference type="Proteomes" id="UP001168972"/>
    </source>
</evidence>